<dbReference type="AlphaFoldDB" id="A0A3D4VBF8"/>
<feature type="domain" description="AB hydrolase-1" evidence="1">
    <location>
        <begin position="26"/>
        <end position="157"/>
    </location>
</feature>
<dbReference type="InterPro" id="IPR050266">
    <property type="entry name" value="AB_hydrolase_sf"/>
</dbReference>
<dbReference type="Gene3D" id="3.40.50.1820">
    <property type="entry name" value="alpha/beta hydrolase"/>
    <property type="match status" value="1"/>
</dbReference>
<dbReference type="Proteomes" id="UP000264071">
    <property type="component" value="Unassembled WGS sequence"/>
</dbReference>
<dbReference type="OMA" id="WITRDAN"/>
<evidence type="ECO:0000313" key="3">
    <source>
        <dbReference type="Proteomes" id="UP000264071"/>
    </source>
</evidence>
<dbReference type="Pfam" id="PF00561">
    <property type="entry name" value="Abhydrolase_1"/>
    <property type="match status" value="1"/>
</dbReference>
<dbReference type="InterPro" id="IPR000073">
    <property type="entry name" value="AB_hydrolase_1"/>
</dbReference>
<dbReference type="PANTHER" id="PTHR43798">
    <property type="entry name" value="MONOACYLGLYCEROL LIPASE"/>
    <property type="match status" value="1"/>
</dbReference>
<comment type="caution">
    <text evidence="2">The sequence shown here is derived from an EMBL/GenBank/DDBJ whole genome shotgun (WGS) entry which is preliminary data.</text>
</comment>
<accession>A0A3D4VBF8</accession>
<dbReference type="GO" id="GO:0016787">
    <property type="term" value="F:hydrolase activity"/>
    <property type="evidence" value="ECO:0007669"/>
    <property type="project" value="UniProtKB-KW"/>
</dbReference>
<dbReference type="SUPFAM" id="SSF53474">
    <property type="entry name" value="alpha/beta-Hydrolases"/>
    <property type="match status" value="1"/>
</dbReference>
<sequence>MRGEFVDLDGVRLYCYAFGHRGAGDPIVLVHGSFTSSHLWQDVLPRLPKGHRVLVLDLLGHGRSDPPGTHALTVAAHARRLGQLLDVMGVQQAMLVGHGMGAAVVARLAQEQPARVGHLMLVNPTMLAGCPADAVISHRLSRLTWLVPLWRRLSPAWLASALHSALLPCFAHRDTGARSLDVYLMPFRLRDGRDAACQQLHDLRASRADTVDALAPKALHCPTALVVGANDPFLPNARVARLRTALESATSGQLSVHTLPSVAHVTPEEAPDRLGTLVSELLTR</sequence>
<dbReference type="InterPro" id="IPR029058">
    <property type="entry name" value="AB_hydrolase_fold"/>
</dbReference>
<keyword evidence="2" id="KW-0378">Hydrolase</keyword>
<name>A0A3D4VBF8_9BACT</name>
<evidence type="ECO:0000313" key="2">
    <source>
        <dbReference type="EMBL" id="HCT58174.1"/>
    </source>
</evidence>
<evidence type="ECO:0000259" key="1">
    <source>
        <dbReference type="Pfam" id="PF00561"/>
    </source>
</evidence>
<gene>
    <name evidence="2" type="ORF">DGD08_13295</name>
</gene>
<protein>
    <submittedName>
        <fullName evidence="2">Alpha/beta hydrolase</fullName>
    </submittedName>
</protein>
<dbReference type="EMBL" id="DPIY01000010">
    <property type="protein sequence ID" value="HCT58174.1"/>
    <property type="molecule type" value="Genomic_DNA"/>
</dbReference>
<proteinExistence type="predicted"/>
<dbReference type="PRINTS" id="PR00111">
    <property type="entry name" value="ABHYDROLASE"/>
</dbReference>
<organism evidence="2 3">
    <name type="scientific">Gemmatimonas aurantiaca</name>
    <dbReference type="NCBI Taxonomy" id="173480"/>
    <lineage>
        <taxon>Bacteria</taxon>
        <taxon>Pseudomonadati</taxon>
        <taxon>Gemmatimonadota</taxon>
        <taxon>Gemmatimonadia</taxon>
        <taxon>Gemmatimonadales</taxon>
        <taxon>Gemmatimonadaceae</taxon>
        <taxon>Gemmatimonas</taxon>
    </lineage>
</organism>
<reference evidence="2 3" key="1">
    <citation type="journal article" date="2018" name="Nat. Biotechnol.">
        <title>A standardized bacterial taxonomy based on genome phylogeny substantially revises the tree of life.</title>
        <authorList>
            <person name="Parks D.H."/>
            <person name="Chuvochina M."/>
            <person name="Waite D.W."/>
            <person name="Rinke C."/>
            <person name="Skarshewski A."/>
            <person name="Chaumeil P.A."/>
            <person name="Hugenholtz P."/>
        </authorList>
    </citation>
    <scope>NUCLEOTIDE SEQUENCE [LARGE SCALE GENOMIC DNA]</scope>
    <source>
        <strain evidence="2">UBA8844</strain>
    </source>
</reference>